<gene>
    <name evidence="2" type="ORF">DOO78_22575</name>
</gene>
<dbReference type="InterPro" id="IPR029069">
    <property type="entry name" value="HotDog_dom_sf"/>
</dbReference>
<dbReference type="Pfam" id="PF13452">
    <property type="entry name" value="FAS1_DH_region"/>
    <property type="match status" value="1"/>
</dbReference>
<dbReference type="Gene3D" id="3.10.129.10">
    <property type="entry name" value="Hotdog Thioesterase"/>
    <property type="match status" value="1"/>
</dbReference>
<keyword evidence="3" id="KW-1185">Reference proteome</keyword>
<dbReference type="PANTHER" id="PTHR28152:SF1">
    <property type="entry name" value="HYDROXYACYL-THIOESTER DEHYDRATASE TYPE 2, MITOCHONDRIAL"/>
    <property type="match status" value="1"/>
</dbReference>
<dbReference type="InterPro" id="IPR052741">
    <property type="entry name" value="Mitochondrial_HTD2"/>
</dbReference>
<organism evidence="2 3">
    <name type="scientific">Roseicella frigidaeris</name>
    <dbReference type="NCBI Taxonomy" id="2230885"/>
    <lineage>
        <taxon>Bacteria</taxon>
        <taxon>Pseudomonadati</taxon>
        <taxon>Pseudomonadota</taxon>
        <taxon>Alphaproteobacteria</taxon>
        <taxon>Acetobacterales</taxon>
        <taxon>Roseomonadaceae</taxon>
        <taxon>Roseicella</taxon>
    </lineage>
</organism>
<dbReference type="Proteomes" id="UP000249065">
    <property type="component" value="Unassembled WGS sequence"/>
</dbReference>
<evidence type="ECO:0000313" key="2">
    <source>
        <dbReference type="EMBL" id="RAI56139.1"/>
    </source>
</evidence>
<evidence type="ECO:0000259" key="1">
    <source>
        <dbReference type="Pfam" id="PF13452"/>
    </source>
</evidence>
<dbReference type="GO" id="GO:0019171">
    <property type="term" value="F:(3R)-hydroxyacyl-[acyl-carrier-protein] dehydratase activity"/>
    <property type="evidence" value="ECO:0007669"/>
    <property type="project" value="TreeGrafter"/>
</dbReference>
<dbReference type="PANTHER" id="PTHR28152">
    <property type="entry name" value="HYDROXYACYL-THIOESTER DEHYDRATASE TYPE 2, MITOCHONDRIAL"/>
    <property type="match status" value="1"/>
</dbReference>
<proteinExistence type="predicted"/>
<dbReference type="RefSeq" id="WP_111472146.1">
    <property type="nucleotide sequence ID" value="NZ_QLIX01000026.1"/>
</dbReference>
<feature type="domain" description="FAS1-like dehydratase" evidence="1">
    <location>
        <begin position="60"/>
        <end position="132"/>
    </location>
</feature>
<protein>
    <submittedName>
        <fullName evidence="2">Acyl-CoA dehydrogenase</fullName>
    </submittedName>
</protein>
<sequence length="285" mass="30586">MDEAALQGWIGREAVAEDEASPVLLRRLAALLDQDPGAIRRGAPMPEGWHVVLFGPLARQSALGPDGHPEKGDFLPPVPLPRRMFAGRRTWFVAPVEIGAEVRRVSRIAAITQKQGRSGAMVFVTIRHGIESGGRECVVEEQDLVFREAAPAGPSGAAPPEAPPPALPEEAAREVFTPDPVLLFRYSAVTNNGHRIHYDAAYATGTEGYPALVVNGGIATTKLTELAKRHLPGRLRSVTTRAGRPLFLGRPVTLAYHAEAPGRARLWALDEAGRLAFECLAEGAA</sequence>
<comment type="caution">
    <text evidence="2">The sequence shown here is derived from an EMBL/GenBank/DDBJ whole genome shotgun (WGS) entry which is preliminary data.</text>
</comment>
<dbReference type="AlphaFoldDB" id="A0A327LZQ7"/>
<dbReference type="EMBL" id="QLIX01000026">
    <property type="protein sequence ID" value="RAI56139.1"/>
    <property type="molecule type" value="Genomic_DNA"/>
</dbReference>
<dbReference type="OrthoDB" id="7183822at2"/>
<evidence type="ECO:0000313" key="3">
    <source>
        <dbReference type="Proteomes" id="UP000249065"/>
    </source>
</evidence>
<dbReference type="InterPro" id="IPR039569">
    <property type="entry name" value="FAS1-like_DH_region"/>
</dbReference>
<accession>A0A327LZQ7</accession>
<reference evidence="3" key="1">
    <citation type="submission" date="2018-06" db="EMBL/GenBank/DDBJ databases">
        <authorList>
            <person name="Khan S.A."/>
        </authorList>
    </citation>
    <scope>NUCLEOTIDE SEQUENCE [LARGE SCALE GENOMIC DNA]</scope>
    <source>
        <strain evidence="3">DB-1506</strain>
    </source>
</reference>
<name>A0A327LZQ7_9PROT</name>
<dbReference type="SUPFAM" id="SSF54637">
    <property type="entry name" value="Thioesterase/thiol ester dehydrase-isomerase"/>
    <property type="match status" value="2"/>
</dbReference>